<dbReference type="STRING" id="151549.A0A4C1XET2"/>
<comment type="caution">
    <text evidence="1">The sequence shown here is derived from an EMBL/GenBank/DDBJ whole genome shotgun (WGS) entry which is preliminary data.</text>
</comment>
<gene>
    <name evidence="1" type="ORF">EVAR_43621_1</name>
</gene>
<reference evidence="1 2" key="1">
    <citation type="journal article" date="2019" name="Commun. Biol.">
        <title>The bagworm genome reveals a unique fibroin gene that provides high tensile strength.</title>
        <authorList>
            <person name="Kono N."/>
            <person name="Nakamura H."/>
            <person name="Ohtoshi R."/>
            <person name="Tomita M."/>
            <person name="Numata K."/>
            <person name="Arakawa K."/>
        </authorList>
    </citation>
    <scope>NUCLEOTIDE SEQUENCE [LARGE SCALE GENOMIC DNA]</scope>
</reference>
<sequence>MVYDVYCFLKKDAKSDKQALERTSEATKTSVRTVRRIVDEVKKSGLLVVFRTSGKKRSGKKKVTDIDSFDHSVIRRCVHNYHITNKELFTEEKLREKLKQDVNFTGSERSLRRVLKQLGLRKQKITKVANWKNEYSVP</sequence>
<keyword evidence="2" id="KW-1185">Reference proteome</keyword>
<organism evidence="1 2">
    <name type="scientific">Eumeta variegata</name>
    <name type="common">Bagworm moth</name>
    <name type="synonym">Eumeta japonica</name>
    <dbReference type="NCBI Taxonomy" id="151549"/>
    <lineage>
        <taxon>Eukaryota</taxon>
        <taxon>Metazoa</taxon>
        <taxon>Ecdysozoa</taxon>
        <taxon>Arthropoda</taxon>
        <taxon>Hexapoda</taxon>
        <taxon>Insecta</taxon>
        <taxon>Pterygota</taxon>
        <taxon>Neoptera</taxon>
        <taxon>Endopterygota</taxon>
        <taxon>Lepidoptera</taxon>
        <taxon>Glossata</taxon>
        <taxon>Ditrysia</taxon>
        <taxon>Tineoidea</taxon>
        <taxon>Psychidae</taxon>
        <taxon>Oiketicinae</taxon>
        <taxon>Eumeta</taxon>
    </lineage>
</organism>
<name>A0A4C1XET2_EUMVA</name>
<protein>
    <submittedName>
        <fullName evidence="1">Uncharacterized protein</fullName>
    </submittedName>
</protein>
<accession>A0A4C1XET2</accession>
<evidence type="ECO:0000313" key="2">
    <source>
        <dbReference type="Proteomes" id="UP000299102"/>
    </source>
</evidence>
<dbReference type="AlphaFoldDB" id="A0A4C1XET2"/>
<evidence type="ECO:0000313" key="1">
    <source>
        <dbReference type="EMBL" id="GBP61683.1"/>
    </source>
</evidence>
<dbReference type="Proteomes" id="UP000299102">
    <property type="component" value="Unassembled WGS sequence"/>
</dbReference>
<dbReference type="OrthoDB" id="2266637at2759"/>
<dbReference type="EMBL" id="BGZK01000819">
    <property type="protein sequence ID" value="GBP61683.1"/>
    <property type="molecule type" value="Genomic_DNA"/>
</dbReference>
<proteinExistence type="predicted"/>